<evidence type="ECO:0000313" key="2">
    <source>
        <dbReference type="EMBL" id="EER41434.1"/>
    </source>
</evidence>
<dbReference type="Proteomes" id="UP000002624">
    <property type="component" value="Unassembled WGS sequence"/>
</dbReference>
<proteinExistence type="predicted"/>
<evidence type="ECO:0000256" key="1">
    <source>
        <dbReference type="SAM" id="MobiDB-lite"/>
    </source>
</evidence>
<reference evidence="3" key="1">
    <citation type="submission" date="2009-05" db="EMBL/GenBank/DDBJ databases">
        <title>The genome sequence of Ajellomyces capsulatus strain H143.</title>
        <authorList>
            <person name="Champion M."/>
            <person name="Cuomo C.A."/>
            <person name="Ma L.-J."/>
            <person name="Henn M.R."/>
            <person name="Sil A."/>
            <person name="Goldman B."/>
            <person name="Young S.K."/>
            <person name="Kodira C.D."/>
            <person name="Zeng Q."/>
            <person name="Koehrsen M."/>
            <person name="Alvarado L."/>
            <person name="Berlin A.M."/>
            <person name="Borenstein D."/>
            <person name="Chen Z."/>
            <person name="Engels R."/>
            <person name="Freedman E."/>
            <person name="Gellesch M."/>
            <person name="Goldberg J."/>
            <person name="Griggs A."/>
            <person name="Gujja S."/>
            <person name="Heiman D.I."/>
            <person name="Hepburn T.A."/>
            <person name="Howarth C."/>
            <person name="Jen D."/>
            <person name="Larson L."/>
            <person name="Lewis B."/>
            <person name="Mehta T."/>
            <person name="Park D."/>
            <person name="Pearson M."/>
            <person name="Roberts A."/>
            <person name="Saif S."/>
            <person name="Shea T.D."/>
            <person name="Shenoy N."/>
            <person name="Sisk P."/>
            <person name="Stolte C."/>
            <person name="Sykes S."/>
            <person name="Walk T."/>
            <person name="White J."/>
            <person name="Yandava C."/>
            <person name="Klein B."/>
            <person name="McEwen J.G."/>
            <person name="Puccia R."/>
            <person name="Goldman G.H."/>
            <person name="Felipe M.S."/>
            <person name="Nino-Vega G."/>
            <person name="San-Blas G."/>
            <person name="Taylor J.W."/>
            <person name="Mendoza L."/>
            <person name="Galagan J.E."/>
            <person name="Nusbaum C."/>
            <person name="Birren B.W."/>
        </authorList>
    </citation>
    <scope>NUCLEOTIDE SEQUENCE [LARGE SCALE GENOMIC DNA]</scope>
    <source>
        <strain evidence="3">H143</strain>
    </source>
</reference>
<sequence length="106" mass="12283">MDEICRWELARVTVERGLFKHERGFKKVGLVDKPCPVFHTRVSHPSPTNFSQTIKTRSGREQERTAISAVRRPWMLAYGFVTVGPMMPSNWVSLNRQNQPFVEKPN</sequence>
<feature type="region of interest" description="Disordered" evidence="1">
    <location>
        <begin position="46"/>
        <end position="65"/>
    </location>
</feature>
<protein>
    <submittedName>
        <fullName evidence="2">Uncharacterized protein</fullName>
    </submittedName>
</protein>
<accession>C6HD00</accession>
<dbReference type="EMBL" id="GG692423">
    <property type="protein sequence ID" value="EER41434.1"/>
    <property type="molecule type" value="Genomic_DNA"/>
</dbReference>
<name>C6HD00_AJECH</name>
<dbReference type="HOGENOM" id="CLU_2222483_0_0_1"/>
<dbReference type="AlphaFoldDB" id="C6HD00"/>
<evidence type="ECO:0000313" key="3">
    <source>
        <dbReference type="Proteomes" id="UP000002624"/>
    </source>
</evidence>
<organism evidence="2 3">
    <name type="scientific">Ajellomyces capsulatus (strain H143)</name>
    <name type="common">Darling's disease fungus</name>
    <name type="synonym">Histoplasma capsulatum</name>
    <dbReference type="NCBI Taxonomy" id="544712"/>
    <lineage>
        <taxon>Eukaryota</taxon>
        <taxon>Fungi</taxon>
        <taxon>Dikarya</taxon>
        <taxon>Ascomycota</taxon>
        <taxon>Pezizomycotina</taxon>
        <taxon>Eurotiomycetes</taxon>
        <taxon>Eurotiomycetidae</taxon>
        <taxon>Onygenales</taxon>
        <taxon>Ajellomycetaceae</taxon>
        <taxon>Histoplasma</taxon>
    </lineage>
</organism>
<gene>
    <name evidence="2" type="ORF">HCDG_04081</name>
</gene>
<dbReference type="VEuPathDB" id="FungiDB:HCDG_04081"/>
<feature type="compositionally biased region" description="Polar residues" evidence="1">
    <location>
        <begin position="46"/>
        <end position="56"/>
    </location>
</feature>